<protein>
    <submittedName>
        <fullName evidence="1">Uncharacterized protein</fullName>
    </submittedName>
</protein>
<dbReference type="AlphaFoldDB" id="A2FP12"/>
<dbReference type="RefSeq" id="XP_001306283.1">
    <property type="nucleotide sequence ID" value="XM_001306282.1"/>
</dbReference>
<dbReference type="Proteomes" id="UP000001542">
    <property type="component" value="Unassembled WGS sequence"/>
</dbReference>
<reference evidence="1" key="2">
    <citation type="journal article" date="2007" name="Science">
        <title>Draft genome sequence of the sexually transmitted pathogen Trichomonas vaginalis.</title>
        <authorList>
            <person name="Carlton J.M."/>
            <person name="Hirt R.P."/>
            <person name="Silva J.C."/>
            <person name="Delcher A.L."/>
            <person name="Schatz M."/>
            <person name="Zhao Q."/>
            <person name="Wortman J.R."/>
            <person name="Bidwell S.L."/>
            <person name="Alsmark U.C.M."/>
            <person name="Besteiro S."/>
            <person name="Sicheritz-Ponten T."/>
            <person name="Noel C.J."/>
            <person name="Dacks J.B."/>
            <person name="Foster P.G."/>
            <person name="Simillion C."/>
            <person name="Van de Peer Y."/>
            <person name="Miranda-Saavedra D."/>
            <person name="Barton G.J."/>
            <person name="Westrop G.D."/>
            <person name="Mueller S."/>
            <person name="Dessi D."/>
            <person name="Fiori P.L."/>
            <person name="Ren Q."/>
            <person name="Paulsen I."/>
            <person name="Zhang H."/>
            <person name="Bastida-Corcuera F.D."/>
            <person name="Simoes-Barbosa A."/>
            <person name="Brown M.T."/>
            <person name="Hayes R.D."/>
            <person name="Mukherjee M."/>
            <person name="Okumura C.Y."/>
            <person name="Schneider R."/>
            <person name="Smith A.J."/>
            <person name="Vanacova S."/>
            <person name="Villalvazo M."/>
            <person name="Haas B.J."/>
            <person name="Pertea M."/>
            <person name="Feldblyum T.V."/>
            <person name="Utterback T.R."/>
            <person name="Shu C.L."/>
            <person name="Osoegawa K."/>
            <person name="de Jong P.J."/>
            <person name="Hrdy I."/>
            <person name="Horvathova L."/>
            <person name="Zubacova Z."/>
            <person name="Dolezal P."/>
            <person name="Malik S.B."/>
            <person name="Logsdon J.M. Jr."/>
            <person name="Henze K."/>
            <person name="Gupta A."/>
            <person name="Wang C.C."/>
            <person name="Dunne R.L."/>
            <person name="Upcroft J.A."/>
            <person name="Upcroft P."/>
            <person name="White O."/>
            <person name="Salzberg S.L."/>
            <person name="Tang P."/>
            <person name="Chiu C.-H."/>
            <person name="Lee Y.-S."/>
            <person name="Embley T.M."/>
            <person name="Coombs G.H."/>
            <person name="Mottram J.C."/>
            <person name="Tachezy J."/>
            <person name="Fraser-Liggett C.M."/>
            <person name="Johnson P.J."/>
        </authorList>
    </citation>
    <scope>NUCLEOTIDE SEQUENCE [LARGE SCALE GENOMIC DNA]</scope>
    <source>
        <strain evidence="1">G3</strain>
    </source>
</reference>
<dbReference type="SUPFAM" id="SSF48371">
    <property type="entry name" value="ARM repeat"/>
    <property type="match status" value="1"/>
</dbReference>
<dbReference type="VEuPathDB" id="TrichDB:TVAGG3_0514290"/>
<evidence type="ECO:0000313" key="1">
    <source>
        <dbReference type="EMBL" id="EAX93353.1"/>
    </source>
</evidence>
<sequence length="851" mass="99730">MERFSSEQEFIYYCAKLTSQDDVSQSDIEGFPLHSDFPYYTFRLMLDTIPFEGELAKKKQVITSGCIRLLRSDVCYSYRNNMDEELLNQTVEIAIAAFNETSIDPHMIAYFLYLIKEDTLPYLFKEYSSQYQNQDSIYTSKLLWIITNMIRICYKDIDFVTQLNSIIEDILTRITSQQIELAVIQKSLSSFFSMYSSYSQNLDPNPQFHLLEISLEYMDLFAQPDLIFTESGNLISSISYFFMRFDHHFDSIIKENTNIIHSFFEKSISLLQILLSTENNSDVQSSLIYVLGDLVKYQTDEEIQAILPLLILGLVYSDFASILNDPEQFFNVLFDFNSSTDMYATDNDLRTNCAAYLIKLYNETDDIQHIYDLFTIASENNKIFEFIYLFSSLIQYLIDINAKMEDDVEDILAALISLSSESELKNCFFFLFYSILPFFGNLEVIPEMYKHIQGLVNVEESIVKSQVTLLFRAIRNSIYLDQKEFLNKETFDNIWEAKDLILNNEFELTCSKFILKLPKELTVDSKIFESAQQLVNGLYDRIFEILNELNDENEKELEYIMNKEGNNINYILKSIPQCAVIPEIFEKQLIVLEKIREYDYSRDGLVSAVSPLALYPEAYPFYMQYMFNVIDNFGDTYSFFIYDIGRYLYVLFDKNPDILEIIDGNVYIVQNFLEKFIPLTNNDVYSVTDIDCEFIMMIFIKCLFVGKGLTQESKISLLQMINSFDEKLNQKYFDLVKLAAFIQNEYELDAATIMNVMENVQKGKYPYTYERALISTAFDKINDNQLCQIMNILIKANYFGDKTEGYKFPDYTLIPGFSDVDFLDDDFIEEDQRMIFEKHKELLSHFKEMNE</sequence>
<accession>A2FP12</accession>
<gene>
    <name evidence="1" type="ORF">TVAG_496750</name>
</gene>
<dbReference type="SMR" id="A2FP12"/>
<dbReference type="EMBL" id="DS113917">
    <property type="protein sequence ID" value="EAX93353.1"/>
    <property type="molecule type" value="Genomic_DNA"/>
</dbReference>
<evidence type="ECO:0000313" key="2">
    <source>
        <dbReference type="Proteomes" id="UP000001542"/>
    </source>
</evidence>
<organism evidence="1 2">
    <name type="scientific">Trichomonas vaginalis (strain ATCC PRA-98 / G3)</name>
    <dbReference type="NCBI Taxonomy" id="412133"/>
    <lineage>
        <taxon>Eukaryota</taxon>
        <taxon>Metamonada</taxon>
        <taxon>Parabasalia</taxon>
        <taxon>Trichomonadida</taxon>
        <taxon>Trichomonadidae</taxon>
        <taxon>Trichomonas</taxon>
    </lineage>
</organism>
<dbReference type="InterPro" id="IPR016024">
    <property type="entry name" value="ARM-type_fold"/>
</dbReference>
<dbReference type="KEGG" id="tva:4751071"/>
<name>A2FP12_TRIV3</name>
<dbReference type="InParanoid" id="A2FP12"/>
<dbReference type="VEuPathDB" id="TrichDB:TVAG_496750"/>
<reference evidence="1" key="1">
    <citation type="submission" date="2006-10" db="EMBL/GenBank/DDBJ databases">
        <authorList>
            <person name="Amadeo P."/>
            <person name="Zhao Q."/>
            <person name="Wortman J."/>
            <person name="Fraser-Liggett C."/>
            <person name="Carlton J."/>
        </authorList>
    </citation>
    <scope>NUCLEOTIDE SEQUENCE</scope>
    <source>
        <strain evidence="1">G3</strain>
    </source>
</reference>
<proteinExistence type="predicted"/>
<keyword evidence="2" id="KW-1185">Reference proteome</keyword>